<evidence type="ECO:0000313" key="3">
    <source>
        <dbReference type="Proteomes" id="UP000251800"/>
    </source>
</evidence>
<keyword evidence="3" id="KW-1185">Reference proteome</keyword>
<evidence type="ECO:0000313" key="2">
    <source>
        <dbReference type="EMBL" id="PWN54597.1"/>
    </source>
</evidence>
<evidence type="ECO:0000259" key="1">
    <source>
        <dbReference type="PROSITE" id="PS50943"/>
    </source>
</evidence>
<gene>
    <name evidence="2" type="ORF">DEH80_16695</name>
</gene>
<accession>A0A383XPP3</accession>
<dbReference type="SUPFAM" id="SSF47413">
    <property type="entry name" value="lambda repressor-like DNA-binding domains"/>
    <property type="match status" value="1"/>
</dbReference>
<dbReference type="GO" id="GO:0003677">
    <property type="term" value="F:DNA binding"/>
    <property type="evidence" value="ECO:0007669"/>
    <property type="project" value="InterPro"/>
</dbReference>
<dbReference type="InterPro" id="IPR001387">
    <property type="entry name" value="Cro/C1-type_HTH"/>
</dbReference>
<proteinExistence type="predicted"/>
<dbReference type="AlphaFoldDB" id="A0A383XPP3"/>
<comment type="caution">
    <text evidence="2">The sequence shown here is derived from an EMBL/GenBank/DDBJ whole genome shotgun (WGS) entry which is preliminary data.</text>
</comment>
<feature type="domain" description="HTH cro/C1-type" evidence="1">
    <location>
        <begin position="38"/>
        <end position="94"/>
    </location>
</feature>
<organism evidence="2 3">
    <name type="scientific">Abyssibacter profundi</name>
    <dbReference type="NCBI Taxonomy" id="2182787"/>
    <lineage>
        <taxon>Bacteria</taxon>
        <taxon>Pseudomonadati</taxon>
        <taxon>Pseudomonadota</taxon>
        <taxon>Gammaproteobacteria</taxon>
        <taxon>Chromatiales</taxon>
        <taxon>Oceanococcaceae</taxon>
        <taxon>Abyssibacter</taxon>
    </lineage>
</organism>
<reference evidence="2 3" key="1">
    <citation type="submission" date="2018-05" db="EMBL/GenBank/DDBJ databases">
        <title>Abyssibacter profundi OUC007T gen. nov., sp. nov, a marine bacterium isolated from seawater of the Mariana Trench.</title>
        <authorList>
            <person name="Zhou S."/>
        </authorList>
    </citation>
    <scope>NUCLEOTIDE SEQUENCE [LARGE SCALE GENOMIC DNA]</scope>
    <source>
        <strain evidence="2 3">OUC007</strain>
    </source>
</reference>
<dbReference type="InterPro" id="IPR010982">
    <property type="entry name" value="Lambda_DNA-bd_dom_sf"/>
</dbReference>
<name>A0A383XPP3_9GAMM</name>
<dbReference type="Proteomes" id="UP000251800">
    <property type="component" value="Unassembled WGS sequence"/>
</dbReference>
<dbReference type="EMBL" id="QEQK01000022">
    <property type="protein sequence ID" value="PWN54597.1"/>
    <property type="molecule type" value="Genomic_DNA"/>
</dbReference>
<sequence>MTKHNQHVGSDFDDFLAEEALLEEVTAIALKRVIAWQLEEARIARGLGKTAMAERMRTSRSQLNRILDETDTSLTLESLSKAAQAVGYRIKIELEAA</sequence>
<dbReference type="RefSeq" id="WP_109721664.1">
    <property type="nucleotide sequence ID" value="NZ_QEQK01000022.1"/>
</dbReference>
<protein>
    <submittedName>
        <fullName evidence="2">Fis family transcriptional regulator</fullName>
    </submittedName>
</protein>
<dbReference type="Gene3D" id="1.10.260.40">
    <property type="entry name" value="lambda repressor-like DNA-binding domains"/>
    <property type="match status" value="1"/>
</dbReference>
<dbReference type="OrthoDB" id="9809434at2"/>
<dbReference type="PROSITE" id="PS50943">
    <property type="entry name" value="HTH_CROC1"/>
    <property type="match status" value="1"/>
</dbReference>